<organism evidence="1 2">
    <name type="scientific">Hyalomma asiaticum</name>
    <name type="common">Tick</name>
    <dbReference type="NCBI Taxonomy" id="266040"/>
    <lineage>
        <taxon>Eukaryota</taxon>
        <taxon>Metazoa</taxon>
        <taxon>Ecdysozoa</taxon>
        <taxon>Arthropoda</taxon>
        <taxon>Chelicerata</taxon>
        <taxon>Arachnida</taxon>
        <taxon>Acari</taxon>
        <taxon>Parasitiformes</taxon>
        <taxon>Ixodida</taxon>
        <taxon>Ixodoidea</taxon>
        <taxon>Ixodidae</taxon>
        <taxon>Hyalomminae</taxon>
        <taxon>Hyalomma</taxon>
    </lineage>
</organism>
<evidence type="ECO:0000313" key="1">
    <source>
        <dbReference type="EMBL" id="KAH6933573.1"/>
    </source>
</evidence>
<evidence type="ECO:0000313" key="2">
    <source>
        <dbReference type="Proteomes" id="UP000821845"/>
    </source>
</evidence>
<comment type="caution">
    <text evidence="1">The sequence shown here is derived from an EMBL/GenBank/DDBJ whole genome shotgun (WGS) entry which is preliminary data.</text>
</comment>
<dbReference type="Proteomes" id="UP000821845">
    <property type="component" value="Chromosome 4"/>
</dbReference>
<gene>
    <name evidence="1" type="ORF">HPB50_016427</name>
</gene>
<protein>
    <submittedName>
        <fullName evidence="1">Uncharacterized protein</fullName>
    </submittedName>
</protein>
<reference evidence="1" key="1">
    <citation type="submission" date="2020-05" db="EMBL/GenBank/DDBJ databases">
        <title>Large-scale comparative analyses of tick genomes elucidate their genetic diversity and vector capacities.</title>
        <authorList>
            <person name="Jia N."/>
            <person name="Wang J."/>
            <person name="Shi W."/>
            <person name="Du L."/>
            <person name="Sun Y."/>
            <person name="Zhan W."/>
            <person name="Jiang J."/>
            <person name="Wang Q."/>
            <person name="Zhang B."/>
            <person name="Ji P."/>
            <person name="Sakyi L.B."/>
            <person name="Cui X."/>
            <person name="Yuan T."/>
            <person name="Jiang B."/>
            <person name="Yang W."/>
            <person name="Lam T.T.-Y."/>
            <person name="Chang Q."/>
            <person name="Ding S."/>
            <person name="Wang X."/>
            <person name="Zhu J."/>
            <person name="Ruan X."/>
            <person name="Zhao L."/>
            <person name="Wei J."/>
            <person name="Que T."/>
            <person name="Du C."/>
            <person name="Cheng J."/>
            <person name="Dai P."/>
            <person name="Han X."/>
            <person name="Huang E."/>
            <person name="Gao Y."/>
            <person name="Liu J."/>
            <person name="Shao H."/>
            <person name="Ye R."/>
            <person name="Li L."/>
            <person name="Wei W."/>
            <person name="Wang X."/>
            <person name="Wang C."/>
            <person name="Yang T."/>
            <person name="Huo Q."/>
            <person name="Li W."/>
            <person name="Guo W."/>
            <person name="Chen H."/>
            <person name="Zhou L."/>
            <person name="Ni X."/>
            <person name="Tian J."/>
            <person name="Zhou Y."/>
            <person name="Sheng Y."/>
            <person name="Liu T."/>
            <person name="Pan Y."/>
            <person name="Xia L."/>
            <person name="Li J."/>
            <person name="Zhao F."/>
            <person name="Cao W."/>
        </authorList>
    </citation>
    <scope>NUCLEOTIDE SEQUENCE</scope>
    <source>
        <strain evidence="1">Hyas-2018</strain>
    </source>
</reference>
<name>A0ACB7SIJ6_HYAAI</name>
<sequence>MRYEVPIHVSNEINAAVFAVLAALSKVVLVDGVVGTIVTQTTTDTRADAAIEDEKRGLPLLSQFFAEGQVSLEEHVHTTRSASGNGARARSSVVPAHARARSSSPLTLRYSARTTCSGC</sequence>
<accession>A0ACB7SIJ6</accession>
<keyword evidence="2" id="KW-1185">Reference proteome</keyword>
<dbReference type="EMBL" id="CM023484">
    <property type="protein sequence ID" value="KAH6933573.1"/>
    <property type="molecule type" value="Genomic_DNA"/>
</dbReference>
<proteinExistence type="predicted"/>